<dbReference type="GO" id="GO:0005654">
    <property type="term" value="C:nucleoplasm"/>
    <property type="evidence" value="ECO:0007669"/>
    <property type="project" value="TreeGrafter"/>
</dbReference>
<evidence type="ECO:0000313" key="6">
    <source>
        <dbReference type="Proteomes" id="UP000749559"/>
    </source>
</evidence>
<dbReference type="PANTHER" id="PTHR23424">
    <property type="entry name" value="SERUM AMYLOID A"/>
    <property type="match status" value="1"/>
</dbReference>
<comment type="similarity">
    <text evidence="3">Belongs to the SAAL1 family.</text>
</comment>
<feature type="region of interest" description="Disordered" evidence="4">
    <location>
        <begin position="1"/>
        <end position="69"/>
    </location>
</feature>
<protein>
    <submittedName>
        <fullName evidence="5">Uncharacterized protein</fullName>
    </submittedName>
</protein>
<feature type="compositionally biased region" description="Low complexity" evidence="4">
    <location>
        <begin position="427"/>
        <end position="439"/>
    </location>
</feature>
<dbReference type="Proteomes" id="UP000749559">
    <property type="component" value="Unassembled WGS sequence"/>
</dbReference>
<keyword evidence="6" id="KW-1185">Reference proteome</keyword>
<dbReference type="InterPro" id="IPR011989">
    <property type="entry name" value="ARM-like"/>
</dbReference>
<comment type="subcellular location">
    <subcellularLocation>
        <location evidence="1">Nucleus</location>
    </subcellularLocation>
</comment>
<evidence type="ECO:0000256" key="4">
    <source>
        <dbReference type="SAM" id="MobiDB-lite"/>
    </source>
</evidence>
<dbReference type="SUPFAM" id="SSF48371">
    <property type="entry name" value="ARM repeat"/>
    <property type="match status" value="1"/>
</dbReference>
<feature type="compositionally biased region" description="Polar residues" evidence="4">
    <location>
        <begin position="444"/>
        <end position="487"/>
    </location>
</feature>
<dbReference type="InterPro" id="IPR052464">
    <property type="entry name" value="Synovial_Prolif_Regulator"/>
</dbReference>
<accession>A0A8J1V095</accession>
<dbReference type="OrthoDB" id="2156856at2759"/>
<dbReference type="InterPro" id="IPR016024">
    <property type="entry name" value="ARM-type_fold"/>
</dbReference>
<feature type="compositionally biased region" description="Basic and acidic residues" evidence="4">
    <location>
        <begin position="411"/>
        <end position="424"/>
    </location>
</feature>
<feature type="region of interest" description="Disordered" evidence="4">
    <location>
        <begin position="396"/>
        <end position="487"/>
    </location>
</feature>
<name>A0A8J1V095_OWEFU</name>
<organism evidence="5 6">
    <name type="scientific">Owenia fusiformis</name>
    <name type="common">Polychaete worm</name>
    <dbReference type="NCBI Taxonomy" id="6347"/>
    <lineage>
        <taxon>Eukaryota</taxon>
        <taxon>Metazoa</taxon>
        <taxon>Spiralia</taxon>
        <taxon>Lophotrochozoa</taxon>
        <taxon>Annelida</taxon>
        <taxon>Polychaeta</taxon>
        <taxon>Sedentaria</taxon>
        <taxon>Canalipalpata</taxon>
        <taxon>Sabellida</taxon>
        <taxon>Oweniida</taxon>
        <taxon>Oweniidae</taxon>
        <taxon>Owenia</taxon>
    </lineage>
</organism>
<feature type="compositionally biased region" description="Polar residues" evidence="4">
    <location>
        <begin position="396"/>
        <end position="410"/>
    </location>
</feature>
<proteinExistence type="inferred from homology"/>
<evidence type="ECO:0000256" key="1">
    <source>
        <dbReference type="ARBA" id="ARBA00004123"/>
    </source>
</evidence>
<dbReference type="AlphaFoldDB" id="A0A8J1V095"/>
<comment type="caution">
    <text evidence="5">The sequence shown here is derived from an EMBL/GenBank/DDBJ whole genome shotgun (WGS) entry which is preliminary data.</text>
</comment>
<keyword evidence="2" id="KW-0539">Nucleus</keyword>
<evidence type="ECO:0000256" key="3">
    <source>
        <dbReference type="ARBA" id="ARBA00038401"/>
    </source>
</evidence>
<dbReference type="PANTHER" id="PTHR23424:SF23">
    <property type="entry name" value="PROTEIN SAAL1"/>
    <property type="match status" value="1"/>
</dbReference>
<evidence type="ECO:0000256" key="2">
    <source>
        <dbReference type="ARBA" id="ARBA00023242"/>
    </source>
</evidence>
<dbReference type="EMBL" id="CAIIXF020000006">
    <property type="protein sequence ID" value="CAH1787799.1"/>
    <property type="molecule type" value="Genomic_DNA"/>
</dbReference>
<dbReference type="Gene3D" id="1.25.10.10">
    <property type="entry name" value="Leucine-rich Repeat Variant"/>
    <property type="match status" value="1"/>
</dbReference>
<gene>
    <name evidence="5" type="ORF">OFUS_LOCUS13435</name>
</gene>
<sequence>MEIGEDSRGNIFNEVGNDTPLGPGGETPARTPEVDSPHKLQNSRSGSPAYDVETGDGERNPEPPPELAKSMDLLNADNIGGTVFSKHWVFSTLMKLIQEVEKDVESKDPDEIREVNEDLQDELCKLWDIAMDKDVAAFLQEFQAVEILTGVIAKSHAPRLTEISIGILGNMACHKQICPVITENNELVKLTLLLLETPDAPTLIQITRLLYVCLSSEGSKCSWIPAIKQHETVLQNILFVFNSSTNNDLLKNMGELVDKLLEMDEEICTQWATVQFVQSLHEAIKQIGERPGEIIGTYFHICQLLSTTEVGVQALVSDVDNIGSSLLLYLDHTCNDDTIKVIGEENVLASAICVLNSFYMSAGRNSVVRDQEKQLTRNLLKILEVVSCILNDSQLNTNPTNQSNQGTPHSNKLENTDGRNKKSTEISNLSTTSDSTSNTHKLENGSNPSKATDSPISNTEACKSSPLSKRNTPGSSGVTPTSDAGSSQGFSECSTLLYNTVQGFLVDILQSIPQASQDHTPDFLDYMNRYCPSERLQCLLTTLKHMENRDLIQTLLQHSRNYQCEHFTKGLEDFIKSTNS</sequence>
<reference evidence="5" key="1">
    <citation type="submission" date="2022-03" db="EMBL/GenBank/DDBJ databases">
        <authorList>
            <person name="Martin C."/>
        </authorList>
    </citation>
    <scope>NUCLEOTIDE SEQUENCE</scope>
</reference>
<evidence type="ECO:0000313" key="5">
    <source>
        <dbReference type="EMBL" id="CAH1787799.1"/>
    </source>
</evidence>